<evidence type="ECO:0000259" key="2">
    <source>
        <dbReference type="PROSITE" id="PS50127"/>
    </source>
</evidence>
<feature type="region of interest" description="Disordered" evidence="1">
    <location>
        <begin position="214"/>
        <end position="269"/>
    </location>
</feature>
<protein>
    <submittedName>
        <fullName evidence="3">Ubiquitin-conjugating enzyme E2 2</fullName>
    </submittedName>
</protein>
<dbReference type="EMBL" id="BEYU01000049">
    <property type="protein sequence ID" value="GBG28893.1"/>
    <property type="molecule type" value="Genomic_DNA"/>
</dbReference>
<dbReference type="SUPFAM" id="SSF54495">
    <property type="entry name" value="UBC-like"/>
    <property type="match status" value="1"/>
</dbReference>
<feature type="compositionally biased region" description="Polar residues" evidence="1">
    <location>
        <begin position="223"/>
        <end position="232"/>
    </location>
</feature>
<accession>A0A2R5GJR9</accession>
<dbReference type="PROSITE" id="PS50127">
    <property type="entry name" value="UBC_2"/>
    <property type="match status" value="1"/>
</dbReference>
<evidence type="ECO:0000313" key="4">
    <source>
        <dbReference type="Proteomes" id="UP000241890"/>
    </source>
</evidence>
<dbReference type="OrthoDB" id="5596422at2759"/>
<dbReference type="InterPro" id="IPR050113">
    <property type="entry name" value="Ub_conjugating_enzyme"/>
</dbReference>
<dbReference type="Gene3D" id="3.10.110.10">
    <property type="entry name" value="Ubiquitin Conjugating Enzyme"/>
    <property type="match status" value="1"/>
</dbReference>
<comment type="caution">
    <text evidence="3">The sequence shown here is derived from an EMBL/GenBank/DDBJ whole genome shotgun (WGS) entry which is preliminary data.</text>
</comment>
<keyword evidence="4" id="KW-1185">Reference proteome</keyword>
<name>A0A2R5GJR9_9STRA</name>
<proteinExistence type="predicted"/>
<dbReference type="CDD" id="cd23814">
    <property type="entry name" value="UEV_AKTIP"/>
    <property type="match status" value="1"/>
</dbReference>
<gene>
    <name evidence="3" type="ORF">FCC1311_051142</name>
</gene>
<dbReference type="AlphaFoldDB" id="A0A2R5GJR9"/>
<organism evidence="3 4">
    <name type="scientific">Hondaea fermentalgiana</name>
    <dbReference type="NCBI Taxonomy" id="2315210"/>
    <lineage>
        <taxon>Eukaryota</taxon>
        <taxon>Sar</taxon>
        <taxon>Stramenopiles</taxon>
        <taxon>Bigyra</taxon>
        <taxon>Labyrinthulomycetes</taxon>
        <taxon>Thraustochytrida</taxon>
        <taxon>Thraustochytriidae</taxon>
        <taxon>Hondaea</taxon>
    </lineage>
</organism>
<dbReference type="PANTHER" id="PTHR24067">
    <property type="entry name" value="UBIQUITIN-CONJUGATING ENZYME E2"/>
    <property type="match status" value="1"/>
</dbReference>
<feature type="domain" description="UBC core" evidence="2">
    <location>
        <begin position="33"/>
        <end position="184"/>
    </location>
</feature>
<sequence length="269" mass="30023">MTAESTTSAGSADPLSNASAALTTLRSYRAQNLKDYNIMVEYKMLKEEAPRGVYLLPAQDSLRMYYGVIFIEAGLYRGAVFRFRVELPRNYPANDALPSVTFVSRVFHPYVNPTSGDLSLRSGFPLWRTPNHTLTSVLEFTKRIFYLQDYNVEDATNIQAAQLWARNRNSFLTRVEGSVSLSIEKRFVNDTEATIRFSDHAPHHDMIRTEILRRGARRGARGTSASETTASVPASEENKGANNDASDEHASNHRPSPIPFPAEAETSDA</sequence>
<reference evidence="3 4" key="1">
    <citation type="submission" date="2017-12" db="EMBL/GenBank/DDBJ databases">
        <title>Sequencing, de novo assembly and annotation of complete genome of a new Thraustochytrid species, strain FCC1311.</title>
        <authorList>
            <person name="Sedici K."/>
            <person name="Godart F."/>
            <person name="Aiese Cigliano R."/>
            <person name="Sanseverino W."/>
            <person name="Barakat M."/>
            <person name="Ortet P."/>
            <person name="Marechal E."/>
            <person name="Cagnac O."/>
            <person name="Amato A."/>
        </authorList>
    </citation>
    <scope>NUCLEOTIDE SEQUENCE [LARGE SCALE GENOMIC DNA]</scope>
</reference>
<evidence type="ECO:0000256" key="1">
    <source>
        <dbReference type="SAM" id="MobiDB-lite"/>
    </source>
</evidence>
<dbReference type="SMART" id="SM00212">
    <property type="entry name" value="UBCc"/>
    <property type="match status" value="1"/>
</dbReference>
<dbReference type="InParanoid" id="A0A2R5GJR9"/>
<evidence type="ECO:0000313" key="3">
    <source>
        <dbReference type="EMBL" id="GBG28893.1"/>
    </source>
</evidence>
<dbReference type="Pfam" id="PF00179">
    <property type="entry name" value="UQ_con"/>
    <property type="match status" value="1"/>
</dbReference>
<dbReference type="InterPro" id="IPR000608">
    <property type="entry name" value="UBC"/>
</dbReference>
<dbReference type="Proteomes" id="UP000241890">
    <property type="component" value="Unassembled WGS sequence"/>
</dbReference>
<dbReference type="InterPro" id="IPR016135">
    <property type="entry name" value="UBQ-conjugating_enzyme/RWD"/>
</dbReference>